<comment type="caution">
    <text evidence="8">The sequence shown here is derived from an EMBL/GenBank/DDBJ whole genome shotgun (WGS) entry which is preliminary data.</text>
</comment>
<evidence type="ECO:0000313" key="8">
    <source>
        <dbReference type="EMBL" id="GIY39731.1"/>
    </source>
</evidence>
<dbReference type="InterPro" id="IPR057244">
    <property type="entry name" value="GAIN_B"/>
</dbReference>
<keyword evidence="8" id="KW-0675">Receptor</keyword>
<keyword evidence="3" id="KW-1133">Transmembrane helix</keyword>
<dbReference type="InterPro" id="IPR016186">
    <property type="entry name" value="C-type_lectin-like/link_sf"/>
</dbReference>
<dbReference type="PROSITE" id="PS50041">
    <property type="entry name" value="C_TYPE_LECTIN_2"/>
    <property type="match status" value="1"/>
</dbReference>
<keyword evidence="5" id="KW-1015">Disulfide bond</keyword>
<dbReference type="InterPro" id="IPR016187">
    <property type="entry name" value="CTDL_fold"/>
</dbReference>
<feature type="domain" description="GAIN-B" evidence="7">
    <location>
        <begin position="600"/>
        <end position="756"/>
    </location>
</feature>
<dbReference type="Pfam" id="PF01825">
    <property type="entry name" value="GPS"/>
    <property type="match status" value="1"/>
</dbReference>
<comment type="subcellular location">
    <subcellularLocation>
        <location evidence="1">Membrane</location>
    </subcellularLocation>
</comment>
<dbReference type="SMART" id="SM00303">
    <property type="entry name" value="GPS"/>
    <property type="match status" value="1"/>
</dbReference>
<dbReference type="InterPro" id="IPR046338">
    <property type="entry name" value="GAIN_dom_sf"/>
</dbReference>
<evidence type="ECO:0000256" key="2">
    <source>
        <dbReference type="ARBA" id="ARBA00022692"/>
    </source>
</evidence>
<organism evidence="8 9">
    <name type="scientific">Caerostris extrusa</name>
    <name type="common">Bark spider</name>
    <name type="synonym">Caerostris bankana</name>
    <dbReference type="NCBI Taxonomy" id="172846"/>
    <lineage>
        <taxon>Eukaryota</taxon>
        <taxon>Metazoa</taxon>
        <taxon>Ecdysozoa</taxon>
        <taxon>Arthropoda</taxon>
        <taxon>Chelicerata</taxon>
        <taxon>Arachnida</taxon>
        <taxon>Araneae</taxon>
        <taxon>Araneomorphae</taxon>
        <taxon>Entelegynae</taxon>
        <taxon>Araneoidea</taxon>
        <taxon>Araneidae</taxon>
        <taxon>Caerostris</taxon>
    </lineage>
</organism>
<dbReference type="CDD" id="cd00037">
    <property type="entry name" value="CLECT"/>
    <property type="match status" value="1"/>
</dbReference>
<evidence type="ECO:0000256" key="3">
    <source>
        <dbReference type="ARBA" id="ARBA00022989"/>
    </source>
</evidence>
<protein>
    <submittedName>
        <fullName evidence="8">Adhesion G-protein coupled receptor G6</fullName>
    </submittedName>
</protein>
<proteinExistence type="predicted"/>
<keyword evidence="9" id="KW-1185">Reference proteome</keyword>
<dbReference type="Gene3D" id="2.60.220.50">
    <property type="match status" value="1"/>
</dbReference>
<dbReference type="GO" id="GO:0016020">
    <property type="term" value="C:membrane"/>
    <property type="evidence" value="ECO:0007669"/>
    <property type="project" value="UniProtKB-SubCell"/>
</dbReference>
<evidence type="ECO:0000259" key="7">
    <source>
        <dbReference type="PROSITE" id="PS50221"/>
    </source>
</evidence>
<dbReference type="InterPro" id="IPR000203">
    <property type="entry name" value="GPS"/>
</dbReference>
<evidence type="ECO:0000313" key="9">
    <source>
        <dbReference type="Proteomes" id="UP001054945"/>
    </source>
</evidence>
<dbReference type="PANTHER" id="PTHR45692:SF1">
    <property type="entry name" value="G-PROTEIN COUPLED RECEPTORS FAMILY 2 PROFILE 2 DOMAIN-CONTAINING PROTEIN"/>
    <property type="match status" value="1"/>
</dbReference>
<gene>
    <name evidence="8" type="primary">adgrg6</name>
    <name evidence="8" type="ORF">CEXT_793771</name>
</gene>
<sequence length="756" mass="86152">MEEENLPVVNGWRLITRECKPDISEGAKWLPFNYSICTKYQPAVKDLNVKCPEGFKELEPNLCYAIYNERYTSEEALSICLSQSSSVMDLNIVNSTKLINELEQTSYWISNTVGYKRFKASDEEPMLLRLKSFMIADFDDDEKLPFVCIHRPLQLLESIIFSRSWNKFPNQSSCYYVENALKTWEEATRSCQNLPVKSSLLQSIQDIEEYSLFKVLMYTLSPFLTAQSWWMNLMQEMDTLKWLNSPKESISFLDWKTDTDFHMSKSAGILTLNTQNKIQWSLRDLSSWEGFICEMKDCLDNHSTLAYIEDRTINDEAILSESNSNKFSLTIEYPFEWEDIFVQGYYWCSVMQEIPIKEVISPKVLFKIPEEEIKEIIESEIRTNDNILQLLEKLQILDNDICIRSTVVCPKENTYSNGHSITWPETPIGQSTLPEELCVTAEGDTIERKCLGDFNIGGIWSSVEKNCANFESALTVNLHKLSKTMITEKNILNSSLNMETLTSSSHDLRPIDVQYVAQILRNIASVSAIEPKVLRSVVSTVDSVIDIKLSATNDKHFFSNASSKISAAVEDIISNVQTNGDSFKESGDNIAISVFPFHSNTSAIPTGGLLENWSSNMTTLFNDSDKKVYANFGSFEAAVLLPDKLIAQKQNDNESNMAIIIHKNFHFRKDVEVISPVIDVSVGSATVYDVDPPLEMIFKIQSFEVEKIISLECGFWDQKLNDNYGGWSYKGCYASFIDSSHMRCFCNHLTSFAVIL</sequence>
<dbReference type="PANTHER" id="PTHR45692">
    <property type="entry name" value="G_PROTEIN_RECEP_F2_4 DOMAIN-CONTAINING PROTEIN"/>
    <property type="match status" value="1"/>
</dbReference>
<reference evidence="8 9" key="1">
    <citation type="submission" date="2021-06" db="EMBL/GenBank/DDBJ databases">
        <title>Caerostris extrusa draft genome.</title>
        <authorList>
            <person name="Kono N."/>
            <person name="Arakawa K."/>
        </authorList>
    </citation>
    <scope>NUCLEOTIDE SEQUENCE [LARGE SCALE GENOMIC DNA]</scope>
</reference>
<feature type="domain" description="C-type lectin" evidence="6">
    <location>
        <begin position="170"/>
        <end position="294"/>
    </location>
</feature>
<name>A0AAV4T3A0_CAEEX</name>
<dbReference type="Proteomes" id="UP001054945">
    <property type="component" value="Unassembled WGS sequence"/>
</dbReference>
<evidence type="ECO:0000256" key="4">
    <source>
        <dbReference type="ARBA" id="ARBA00023136"/>
    </source>
</evidence>
<dbReference type="Gene3D" id="3.10.100.10">
    <property type="entry name" value="Mannose-Binding Protein A, subunit A"/>
    <property type="match status" value="2"/>
</dbReference>
<accession>A0AAV4T3A0</accession>
<feature type="non-terminal residue" evidence="8">
    <location>
        <position position="756"/>
    </location>
</feature>
<dbReference type="SUPFAM" id="SSF56436">
    <property type="entry name" value="C-type lectin-like"/>
    <property type="match status" value="2"/>
</dbReference>
<evidence type="ECO:0000259" key="6">
    <source>
        <dbReference type="PROSITE" id="PS50041"/>
    </source>
</evidence>
<evidence type="ECO:0000256" key="1">
    <source>
        <dbReference type="ARBA" id="ARBA00004370"/>
    </source>
</evidence>
<keyword evidence="4" id="KW-0472">Membrane</keyword>
<keyword evidence="2" id="KW-0812">Transmembrane</keyword>
<dbReference type="AlphaFoldDB" id="A0AAV4T3A0"/>
<dbReference type="InterPro" id="IPR001304">
    <property type="entry name" value="C-type_lectin-like"/>
</dbReference>
<dbReference type="EMBL" id="BPLR01010500">
    <property type="protein sequence ID" value="GIY39731.1"/>
    <property type="molecule type" value="Genomic_DNA"/>
</dbReference>
<dbReference type="PROSITE" id="PS50221">
    <property type="entry name" value="GAIN_B"/>
    <property type="match status" value="1"/>
</dbReference>
<evidence type="ECO:0000256" key="5">
    <source>
        <dbReference type="ARBA" id="ARBA00023157"/>
    </source>
</evidence>
<dbReference type="SMART" id="SM00034">
    <property type="entry name" value="CLECT"/>
    <property type="match status" value="2"/>
</dbReference>